<organism evidence="1 2">
    <name type="scientific">Marinomonas colpomeniae</name>
    <dbReference type="NCBI Taxonomy" id="2774408"/>
    <lineage>
        <taxon>Bacteria</taxon>
        <taxon>Pseudomonadati</taxon>
        <taxon>Pseudomonadota</taxon>
        <taxon>Gammaproteobacteria</taxon>
        <taxon>Oceanospirillales</taxon>
        <taxon>Oceanospirillaceae</taxon>
        <taxon>Marinomonas</taxon>
    </lineage>
</organism>
<dbReference type="EMBL" id="JACYFC010000001">
    <property type="protein sequence ID" value="MBD5769752.1"/>
    <property type="molecule type" value="Genomic_DNA"/>
</dbReference>
<dbReference type="Proteomes" id="UP000604161">
    <property type="component" value="Unassembled WGS sequence"/>
</dbReference>
<gene>
    <name evidence="1" type="ORF">IF202_01700</name>
</gene>
<dbReference type="RefSeq" id="WP_191593138.1">
    <property type="nucleotide sequence ID" value="NZ_JACYFC010000001.1"/>
</dbReference>
<comment type="caution">
    <text evidence="1">The sequence shown here is derived from an EMBL/GenBank/DDBJ whole genome shotgun (WGS) entry which is preliminary data.</text>
</comment>
<keyword evidence="2" id="KW-1185">Reference proteome</keyword>
<reference evidence="1 2" key="1">
    <citation type="submission" date="2020-09" db="EMBL/GenBank/DDBJ databases">
        <title>Marinomonas sp. nov., isolated from the cysticercosis algae of Qingdao, China.</title>
        <authorList>
            <person name="Sun X."/>
        </authorList>
    </citation>
    <scope>NUCLEOTIDE SEQUENCE [LARGE SCALE GENOMIC DNA]</scope>
    <source>
        <strain evidence="1 2">SM2066</strain>
    </source>
</reference>
<evidence type="ECO:0008006" key="3">
    <source>
        <dbReference type="Google" id="ProtNLM"/>
    </source>
</evidence>
<protein>
    <recommendedName>
        <fullName evidence="3">Flagellar protein FliT</fullName>
    </recommendedName>
</protein>
<proteinExistence type="predicted"/>
<accession>A0ABR8NUL9</accession>
<evidence type="ECO:0000313" key="2">
    <source>
        <dbReference type="Proteomes" id="UP000604161"/>
    </source>
</evidence>
<name>A0ABR8NUL9_9GAMM</name>
<evidence type="ECO:0000313" key="1">
    <source>
        <dbReference type="EMBL" id="MBD5769752.1"/>
    </source>
</evidence>
<sequence>MFDMPHLTELSAALQKGVANKDIESIQTLCEENDAFIRTIKPFSNDIESNEKIKNFIIAHQSATQLISDVHVEMQRQLYLVNKTRKGVSKYKGVKNA</sequence>